<evidence type="ECO:0000313" key="1">
    <source>
        <dbReference type="EMBL" id="KAK5862256.1"/>
    </source>
</evidence>
<dbReference type="AlphaFoldDB" id="A0AAN8AGW1"/>
<proteinExistence type="predicted"/>
<evidence type="ECO:0000313" key="2">
    <source>
        <dbReference type="Proteomes" id="UP001346869"/>
    </source>
</evidence>
<dbReference type="Proteomes" id="UP001346869">
    <property type="component" value="Unassembled WGS sequence"/>
</dbReference>
<reference evidence="1 2" key="2">
    <citation type="journal article" date="2023" name="Mol. Biol. Evol.">
        <title>Genomics of Secondarily Temperate Adaptation in the Only Non-Antarctic Icefish.</title>
        <authorList>
            <person name="Rivera-Colon A.G."/>
            <person name="Rayamajhi N."/>
            <person name="Minhas B.F."/>
            <person name="Madrigal G."/>
            <person name="Bilyk K.T."/>
            <person name="Yoon V."/>
            <person name="Hune M."/>
            <person name="Gregory S."/>
            <person name="Cheng C.H.C."/>
            <person name="Catchen J.M."/>
        </authorList>
    </citation>
    <scope>NUCLEOTIDE SEQUENCE [LARGE SCALE GENOMIC DNA]</scope>
    <source>
        <strain evidence="1">JMC-PN-2008</strain>
    </source>
</reference>
<name>A0AAN8AGW1_ELEMC</name>
<keyword evidence="2" id="KW-1185">Reference proteome</keyword>
<organism evidence="1 2">
    <name type="scientific">Eleginops maclovinus</name>
    <name type="common">Patagonian blennie</name>
    <name type="synonym">Eleginus maclovinus</name>
    <dbReference type="NCBI Taxonomy" id="56733"/>
    <lineage>
        <taxon>Eukaryota</taxon>
        <taxon>Metazoa</taxon>
        <taxon>Chordata</taxon>
        <taxon>Craniata</taxon>
        <taxon>Vertebrata</taxon>
        <taxon>Euteleostomi</taxon>
        <taxon>Actinopterygii</taxon>
        <taxon>Neopterygii</taxon>
        <taxon>Teleostei</taxon>
        <taxon>Neoteleostei</taxon>
        <taxon>Acanthomorphata</taxon>
        <taxon>Eupercaria</taxon>
        <taxon>Perciformes</taxon>
        <taxon>Notothenioidei</taxon>
        <taxon>Eleginopidae</taxon>
        <taxon>Eleginops</taxon>
    </lineage>
</organism>
<reference evidence="1 2" key="1">
    <citation type="journal article" date="2023" name="Genes (Basel)">
        <title>Chromosome-Level Genome Assembly and Circadian Gene Repertoire of the Patagonia Blennie Eleginops maclovinus-The Closest Ancestral Proxy of Antarctic Cryonotothenioids.</title>
        <authorList>
            <person name="Cheng C.C."/>
            <person name="Rivera-Colon A.G."/>
            <person name="Minhas B.F."/>
            <person name="Wilson L."/>
            <person name="Rayamajhi N."/>
            <person name="Vargas-Chacoff L."/>
            <person name="Catchen J.M."/>
        </authorList>
    </citation>
    <scope>NUCLEOTIDE SEQUENCE [LARGE SCALE GENOMIC DNA]</scope>
    <source>
        <strain evidence="1">JMC-PN-2008</strain>
    </source>
</reference>
<protein>
    <submittedName>
        <fullName evidence="1">Uncharacterized protein</fullName>
    </submittedName>
</protein>
<accession>A0AAN8AGW1</accession>
<comment type="caution">
    <text evidence="1">The sequence shown here is derived from an EMBL/GenBank/DDBJ whole genome shotgun (WGS) entry which is preliminary data.</text>
</comment>
<sequence>MKEEKSRVCHNPFVSFPVYQRCHLPCELCSLSVCDRTQLVPADPRRAPTPLAWTPALLRWRLLVAMETRGVSQTLLISVQGQLISTGC</sequence>
<gene>
    <name evidence="1" type="ORF">PBY51_017668</name>
</gene>
<dbReference type="EMBL" id="JAUZQC010000012">
    <property type="protein sequence ID" value="KAK5862256.1"/>
    <property type="molecule type" value="Genomic_DNA"/>
</dbReference>